<dbReference type="AlphaFoldDB" id="A0A937G2N4"/>
<dbReference type="GO" id="GO:0015562">
    <property type="term" value="F:efflux transmembrane transporter activity"/>
    <property type="evidence" value="ECO:0007669"/>
    <property type="project" value="TreeGrafter"/>
</dbReference>
<dbReference type="Gene3D" id="2.40.50.100">
    <property type="match status" value="1"/>
</dbReference>
<comment type="caution">
    <text evidence="2">The sequence shown here is derived from an EMBL/GenBank/DDBJ whole genome shotgun (WGS) entry which is preliminary data.</text>
</comment>
<reference evidence="2" key="1">
    <citation type="submission" date="2021-01" db="EMBL/GenBank/DDBJ databases">
        <title>Fulvivirga kasyanovii gen. nov., sp nov., a novel member of the phylum Bacteroidetes isolated from seawater in a mussel farm.</title>
        <authorList>
            <person name="Zhao L.-H."/>
            <person name="Wang Z.-J."/>
        </authorList>
    </citation>
    <scope>NUCLEOTIDE SEQUENCE</scope>
    <source>
        <strain evidence="2">29W222</strain>
    </source>
</reference>
<keyword evidence="1" id="KW-0812">Transmembrane</keyword>
<dbReference type="EMBL" id="JAEUGD010000066">
    <property type="protein sequence ID" value="MBL6448875.1"/>
    <property type="molecule type" value="Genomic_DNA"/>
</dbReference>
<name>A0A937G2N4_9BACT</name>
<feature type="transmembrane region" description="Helical" evidence="1">
    <location>
        <begin position="7"/>
        <end position="29"/>
    </location>
</feature>
<accession>A0A937G2N4</accession>
<dbReference type="Proteomes" id="UP000614216">
    <property type="component" value="Unassembled WGS sequence"/>
</dbReference>
<dbReference type="Gene3D" id="1.10.287.470">
    <property type="entry name" value="Helix hairpin bin"/>
    <property type="match status" value="1"/>
</dbReference>
<dbReference type="PANTHER" id="PTHR30469:SF15">
    <property type="entry name" value="HLYD FAMILY OF SECRETION PROTEINS"/>
    <property type="match status" value="1"/>
</dbReference>
<proteinExistence type="predicted"/>
<dbReference type="PANTHER" id="PTHR30469">
    <property type="entry name" value="MULTIDRUG RESISTANCE PROTEIN MDTA"/>
    <property type="match status" value="1"/>
</dbReference>
<dbReference type="GO" id="GO:0016491">
    <property type="term" value="F:oxidoreductase activity"/>
    <property type="evidence" value="ECO:0007669"/>
    <property type="project" value="InterPro"/>
</dbReference>
<keyword evidence="1" id="KW-1133">Transmembrane helix</keyword>
<evidence type="ECO:0000256" key="1">
    <source>
        <dbReference type="SAM" id="Phobius"/>
    </source>
</evidence>
<dbReference type="GO" id="GO:1990281">
    <property type="term" value="C:efflux pump complex"/>
    <property type="evidence" value="ECO:0007669"/>
    <property type="project" value="TreeGrafter"/>
</dbReference>
<dbReference type="Gene3D" id="2.40.420.20">
    <property type="match status" value="1"/>
</dbReference>
<protein>
    <submittedName>
        <fullName evidence="2">Efflux RND transporter periplasmic adaptor subunit</fullName>
    </submittedName>
</protein>
<dbReference type="PROSITE" id="PS00059">
    <property type="entry name" value="ADH_ZINC"/>
    <property type="match status" value="1"/>
</dbReference>
<keyword evidence="3" id="KW-1185">Reference proteome</keyword>
<evidence type="ECO:0000313" key="2">
    <source>
        <dbReference type="EMBL" id="MBL6448875.1"/>
    </source>
</evidence>
<dbReference type="InterPro" id="IPR002328">
    <property type="entry name" value="ADH_Zn_CS"/>
</dbReference>
<dbReference type="RefSeq" id="WP_202858415.1">
    <property type="nucleotide sequence ID" value="NZ_JAEUGD010000066.1"/>
</dbReference>
<keyword evidence="1" id="KW-0472">Membrane</keyword>
<organism evidence="2 3">
    <name type="scientific">Fulvivirga marina</name>
    <dbReference type="NCBI Taxonomy" id="2494733"/>
    <lineage>
        <taxon>Bacteria</taxon>
        <taxon>Pseudomonadati</taxon>
        <taxon>Bacteroidota</taxon>
        <taxon>Cytophagia</taxon>
        <taxon>Cytophagales</taxon>
        <taxon>Fulvivirgaceae</taxon>
        <taxon>Fulvivirga</taxon>
    </lineage>
</organism>
<dbReference type="SUPFAM" id="SSF111369">
    <property type="entry name" value="HlyD-like secretion proteins"/>
    <property type="match status" value="1"/>
</dbReference>
<gene>
    <name evidence="2" type="ORF">JMN32_21360</name>
</gene>
<sequence length="392" mass="43711">MKLRQVVIIGIGLFLLIGSFLLSGILGGMKDPPKVETPVEVKKYVKTEPVAYKSIKTEIEAFGRVRTAESLDMIAEVSGRMSGGAVPLKEGQSFKKGTLLYKIDDTETRLNLQSQKSTFLKDLAAILPDIKIDFSDNYSAWENYFNSIDLNKSLPKLPEYKSNKEKTFLATKNIFSSFYSIKSAEAHLRKYRFYAPFNGTISIVNLQSGSYVNPGNNIGKLLRSDKLELRVDVATSDIDWIEIGSPARVVSESGHEWSGMVTRIGEFVNQQTQSIDVFISIVAGKNRMYDGEYLKTIIPGKVVENGMIIPRSAIFNGNEVFVLNDSTLNVEQIDIHKMNAETAIFSGLKEQSDLVVEPLINAHNNMRAYKLESEKDIDLEKKDGSGSKLVKN</sequence>
<evidence type="ECO:0000313" key="3">
    <source>
        <dbReference type="Proteomes" id="UP000614216"/>
    </source>
</evidence>
<dbReference type="Gene3D" id="2.40.30.170">
    <property type="match status" value="1"/>
</dbReference>
<dbReference type="GO" id="GO:0008270">
    <property type="term" value="F:zinc ion binding"/>
    <property type="evidence" value="ECO:0007669"/>
    <property type="project" value="InterPro"/>
</dbReference>